<sequence>MSISSPYAERELARAKRLNTLGQWSASRGRLSGAVDRLAAEGQDELELLGRMLVTRALPDLHLDGPLAARRTLDEARRAAAAAGSRYVAALASVQEGTIAMYRGDWSAGLAVLDQVHEDDLRSPAEVLAVLLNRGLANITLRRPAEGRRDLGAALRLAVEQDWPEVVFKAQHNLGCLEFFVGHLPAAIRLMHEADEMPVRVDRLQSRRDIAAALLEVGLVDPARELLRLALRSARSRRLRLDEGNILLDLAGANLLTGNVRGAARSAAAAARAFRSYGDERLASHADLMTIATDLARGRAGSLPDPALVSATGATGRMATRLLAEATLVRGEAGEARRLLDGLRGRSVEGIDAVMHEHLLRARLASYSDDRSGAEREFASAARKLVQMQGSVASLEARAAVAVHGARLADYDLSEAMRQGDPAHVFRAIERWRAASQRLPTVHPHPDPAVALLVMRLRQLRRDAQGGEDSPASRAEIASSEQQLGRRLWAAGADVTAVGLSPASYRSVRSRLADSGTTLLYYFRHARTVHLLVVGGHGSAIHRLAPGAEIDALAARLEADLRVRAHAGDSPAVKGAIDRGIARTVAWLDAALLPPGLVASSTGTMLVAPSRALASIPWSMLPTLATRAVVVAPSVSRWCSTAPSPGTVDRAALLLGPRIPTGGNELAAVADVWRSAGRAVASHPLATTTDLLDAFAAADLVHVAAHGVHAQQSPLFSRLELHDGPLFAHELTGRDRVAQHVVLSACDLGRSRVGAGDEPLGIVAALLGLGVPSVLAAAGPVDDALATLVMTSYHRGLAAGDSAAESLRAARVEHPGAAIFAVYGADWSASRMTGGPAQGARPQVPSAVVG</sequence>
<keyword evidence="3" id="KW-1185">Reference proteome</keyword>
<gene>
    <name evidence="2" type="ORF">GCM10011492_29600</name>
</gene>
<dbReference type="InterPro" id="IPR024983">
    <property type="entry name" value="CHAT_dom"/>
</dbReference>
<dbReference type="EMBL" id="BMHI01000004">
    <property type="protein sequence ID" value="GGB36945.1"/>
    <property type="molecule type" value="Genomic_DNA"/>
</dbReference>
<accession>A0A916WW07</accession>
<organism evidence="2 3">
    <name type="scientific">Flexivirga endophytica</name>
    <dbReference type="NCBI Taxonomy" id="1849103"/>
    <lineage>
        <taxon>Bacteria</taxon>
        <taxon>Bacillati</taxon>
        <taxon>Actinomycetota</taxon>
        <taxon>Actinomycetes</taxon>
        <taxon>Micrococcales</taxon>
        <taxon>Dermacoccaceae</taxon>
        <taxon>Flexivirga</taxon>
    </lineage>
</organism>
<evidence type="ECO:0000313" key="2">
    <source>
        <dbReference type="EMBL" id="GGB36945.1"/>
    </source>
</evidence>
<reference evidence="2" key="1">
    <citation type="journal article" date="2014" name="Int. J. Syst. Evol. Microbiol.">
        <title>Complete genome sequence of Corynebacterium casei LMG S-19264T (=DSM 44701T), isolated from a smear-ripened cheese.</title>
        <authorList>
            <consortium name="US DOE Joint Genome Institute (JGI-PGF)"/>
            <person name="Walter F."/>
            <person name="Albersmeier A."/>
            <person name="Kalinowski J."/>
            <person name="Ruckert C."/>
        </authorList>
    </citation>
    <scope>NUCLEOTIDE SEQUENCE</scope>
    <source>
        <strain evidence="2">CGMCC 1.15085</strain>
    </source>
</reference>
<reference evidence="2" key="2">
    <citation type="submission" date="2020-09" db="EMBL/GenBank/DDBJ databases">
        <authorList>
            <person name="Sun Q."/>
            <person name="Zhou Y."/>
        </authorList>
    </citation>
    <scope>NUCLEOTIDE SEQUENCE</scope>
    <source>
        <strain evidence="2">CGMCC 1.15085</strain>
    </source>
</reference>
<feature type="domain" description="CHAT" evidence="1">
    <location>
        <begin position="584"/>
        <end position="813"/>
    </location>
</feature>
<dbReference type="InterPro" id="IPR011990">
    <property type="entry name" value="TPR-like_helical_dom_sf"/>
</dbReference>
<protein>
    <submittedName>
        <fullName evidence="2">CHAT domain-containing protein</fullName>
    </submittedName>
</protein>
<dbReference type="Gene3D" id="1.25.40.10">
    <property type="entry name" value="Tetratricopeptide repeat domain"/>
    <property type="match status" value="1"/>
</dbReference>
<dbReference type="AlphaFoldDB" id="A0A916WW07"/>
<dbReference type="Proteomes" id="UP000636793">
    <property type="component" value="Unassembled WGS sequence"/>
</dbReference>
<proteinExistence type="predicted"/>
<comment type="caution">
    <text evidence="2">The sequence shown here is derived from an EMBL/GenBank/DDBJ whole genome shotgun (WGS) entry which is preliminary data.</text>
</comment>
<dbReference type="SUPFAM" id="SSF48452">
    <property type="entry name" value="TPR-like"/>
    <property type="match status" value="1"/>
</dbReference>
<evidence type="ECO:0000313" key="3">
    <source>
        <dbReference type="Proteomes" id="UP000636793"/>
    </source>
</evidence>
<dbReference type="Pfam" id="PF12770">
    <property type="entry name" value="CHAT"/>
    <property type="match status" value="1"/>
</dbReference>
<name>A0A916WW07_9MICO</name>
<dbReference type="RefSeq" id="WP_188837779.1">
    <property type="nucleotide sequence ID" value="NZ_BMHI01000004.1"/>
</dbReference>
<evidence type="ECO:0000259" key="1">
    <source>
        <dbReference type="Pfam" id="PF12770"/>
    </source>
</evidence>